<evidence type="ECO:0000313" key="7">
    <source>
        <dbReference type="Ensembl" id="ENSEBUP00000019749.1"/>
    </source>
</evidence>
<feature type="region of interest" description="Disordered" evidence="5">
    <location>
        <begin position="276"/>
        <end position="309"/>
    </location>
</feature>
<reference evidence="7" key="1">
    <citation type="submission" date="2025-08" db="UniProtKB">
        <authorList>
            <consortium name="Ensembl"/>
        </authorList>
    </citation>
    <scope>IDENTIFICATION</scope>
</reference>
<dbReference type="PANTHER" id="PTHR23351:SF24">
    <property type="entry name" value="ACTIVATING TRANSCRIPTION FACTOR 3-RELATED"/>
    <property type="match status" value="1"/>
</dbReference>
<evidence type="ECO:0000256" key="1">
    <source>
        <dbReference type="ARBA" id="ARBA00023015"/>
    </source>
</evidence>
<dbReference type="PANTHER" id="PTHR23351">
    <property type="entry name" value="FOS TRANSCRIPTION FACTOR-RELATED"/>
    <property type="match status" value="1"/>
</dbReference>
<keyword evidence="3" id="KW-0804">Transcription</keyword>
<feature type="coiled-coil region" evidence="4">
    <location>
        <begin position="107"/>
        <end position="171"/>
    </location>
</feature>
<dbReference type="Proteomes" id="UP000694388">
    <property type="component" value="Unplaced"/>
</dbReference>
<dbReference type="Gene3D" id="1.20.5.170">
    <property type="match status" value="1"/>
</dbReference>
<keyword evidence="2" id="KW-0238">DNA-binding</keyword>
<dbReference type="PROSITE" id="PS50217">
    <property type="entry name" value="BZIP"/>
    <property type="match status" value="1"/>
</dbReference>
<evidence type="ECO:0000259" key="6">
    <source>
        <dbReference type="PROSITE" id="PS50217"/>
    </source>
</evidence>
<dbReference type="Ensembl" id="ENSEBUT00000020325.1">
    <property type="protein sequence ID" value="ENSEBUP00000019749.1"/>
    <property type="gene ID" value="ENSEBUG00000012275.1"/>
</dbReference>
<dbReference type="GO" id="GO:0000978">
    <property type="term" value="F:RNA polymerase II cis-regulatory region sequence-specific DNA binding"/>
    <property type="evidence" value="ECO:0007669"/>
    <property type="project" value="TreeGrafter"/>
</dbReference>
<dbReference type="Pfam" id="PF00170">
    <property type="entry name" value="bZIP_1"/>
    <property type="match status" value="1"/>
</dbReference>
<dbReference type="GeneTree" id="ENSGT00940000160034"/>
<evidence type="ECO:0000313" key="8">
    <source>
        <dbReference type="Proteomes" id="UP000694388"/>
    </source>
</evidence>
<keyword evidence="4" id="KW-0175">Coiled coil</keyword>
<sequence length="309" mass="34155">MQLDVLHHREGLEIIKYLSDNLELGGGVGRISTYDVSKWNNLLTNLHLPFSPYFQKFLFPSPTLPPLLPILFSIISPSTAQLLITIKQCAVGFPSCLNSDQLCHLQLNSEEEEKRQLRRERNKIAAARCRNRRRELTEKLQNETDLLEEEKARLQSAISILQKEKDHLEIILATHRGSCKLLDSMTETETKVENTEKPHSCSRAAVQTSKYFSKRLLSTNSLPQIAISSGTINVPETESLNTPPAISTPLSISAGSSTPSGIGNIFLYPSGPEGEAFDGSCAQAHRRRSSSSGEQTSSESRGSPTLLAL</sequence>
<dbReference type="CDD" id="cd14721">
    <property type="entry name" value="bZIP_Fos"/>
    <property type="match status" value="1"/>
</dbReference>
<dbReference type="FunFam" id="1.20.5.170:FF:000006">
    <property type="entry name" value="fos-related antigen 2 isoform X1"/>
    <property type="match status" value="1"/>
</dbReference>
<dbReference type="PRINTS" id="PR00042">
    <property type="entry name" value="LEUZIPPRFOS"/>
</dbReference>
<reference evidence="7" key="2">
    <citation type="submission" date="2025-09" db="UniProtKB">
        <authorList>
            <consortium name="Ensembl"/>
        </authorList>
    </citation>
    <scope>IDENTIFICATION</scope>
</reference>
<dbReference type="SMART" id="SM00338">
    <property type="entry name" value="BRLZ"/>
    <property type="match status" value="1"/>
</dbReference>
<proteinExistence type="predicted"/>
<dbReference type="GO" id="GO:0005634">
    <property type="term" value="C:nucleus"/>
    <property type="evidence" value="ECO:0007669"/>
    <property type="project" value="TreeGrafter"/>
</dbReference>
<keyword evidence="1" id="KW-0805">Transcription regulation</keyword>
<evidence type="ECO:0000256" key="4">
    <source>
        <dbReference type="SAM" id="Coils"/>
    </source>
</evidence>
<evidence type="ECO:0000256" key="5">
    <source>
        <dbReference type="SAM" id="MobiDB-lite"/>
    </source>
</evidence>
<evidence type="ECO:0000256" key="3">
    <source>
        <dbReference type="ARBA" id="ARBA00023163"/>
    </source>
</evidence>
<accession>A0A8C4QUY9</accession>
<dbReference type="AlphaFoldDB" id="A0A8C4QUY9"/>
<evidence type="ECO:0000256" key="2">
    <source>
        <dbReference type="ARBA" id="ARBA00023125"/>
    </source>
</evidence>
<dbReference type="InterPro" id="IPR000837">
    <property type="entry name" value="AP-1"/>
</dbReference>
<keyword evidence="8" id="KW-1185">Reference proteome</keyword>
<dbReference type="PROSITE" id="PS00036">
    <property type="entry name" value="BZIP_BASIC"/>
    <property type="match status" value="1"/>
</dbReference>
<feature type="compositionally biased region" description="Low complexity" evidence="5">
    <location>
        <begin position="290"/>
        <end position="303"/>
    </location>
</feature>
<dbReference type="InterPro" id="IPR046347">
    <property type="entry name" value="bZIP_sf"/>
</dbReference>
<dbReference type="GO" id="GO:0000981">
    <property type="term" value="F:DNA-binding transcription factor activity, RNA polymerase II-specific"/>
    <property type="evidence" value="ECO:0007669"/>
    <property type="project" value="TreeGrafter"/>
</dbReference>
<dbReference type="SUPFAM" id="SSF57959">
    <property type="entry name" value="Leucine zipper domain"/>
    <property type="match status" value="1"/>
</dbReference>
<feature type="domain" description="BZIP" evidence="6">
    <location>
        <begin position="112"/>
        <end position="175"/>
    </location>
</feature>
<organism evidence="7 8">
    <name type="scientific">Eptatretus burgeri</name>
    <name type="common">Inshore hagfish</name>
    <dbReference type="NCBI Taxonomy" id="7764"/>
    <lineage>
        <taxon>Eukaryota</taxon>
        <taxon>Metazoa</taxon>
        <taxon>Chordata</taxon>
        <taxon>Craniata</taxon>
        <taxon>Vertebrata</taxon>
        <taxon>Cyclostomata</taxon>
        <taxon>Myxini</taxon>
        <taxon>Myxiniformes</taxon>
        <taxon>Myxinidae</taxon>
        <taxon>Eptatretinae</taxon>
        <taxon>Eptatretus</taxon>
    </lineage>
</organism>
<dbReference type="InterPro" id="IPR004827">
    <property type="entry name" value="bZIP"/>
</dbReference>
<protein>
    <submittedName>
        <fullName evidence="7">FOS-like antigen 1a</fullName>
    </submittedName>
</protein>
<name>A0A8C4QUY9_EPTBU</name>